<organism evidence="2 3">
    <name type="scientific">Pseudomonas sichuanensis</name>
    <dbReference type="NCBI Taxonomy" id="2213015"/>
    <lineage>
        <taxon>Bacteria</taxon>
        <taxon>Pseudomonadati</taxon>
        <taxon>Pseudomonadota</taxon>
        <taxon>Gammaproteobacteria</taxon>
        <taxon>Pseudomonadales</taxon>
        <taxon>Pseudomonadaceae</taxon>
        <taxon>Pseudomonas</taxon>
    </lineage>
</organism>
<gene>
    <name evidence="2" type="ORF">ABFE88_06580</name>
</gene>
<dbReference type="RefSeq" id="WP_347149341.1">
    <property type="nucleotide sequence ID" value="NZ_JBDLYL010000005.1"/>
</dbReference>
<comment type="caution">
    <text evidence="2">The sequence shown here is derived from an EMBL/GenBank/DDBJ whole genome shotgun (WGS) entry which is preliminary data.</text>
</comment>
<proteinExistence type="predicted"/>
<name>A0ABV0DD42_9PSED</name>
<sequence>MESIERLRCFIEDMLEWETSFGSKRRAHQREMPGDQEGRLRLIQDNREKLLGIFEKHLSSSALATTAQARLSTMGTARPPEYAQLIVEGAETQVGKKVYIETYNEKDIVSRRRYSMVFEGEDPRVDAIYAWRESSEKWEKQKAI</sequence>
<protein>
    <submittedName>
        <fullName evidence="2">NTF2 fold immunity protein</fullName>
    </submittedName>
</protein>
<dbReference type="Pfam" id="PF15655">
    <property type="entry name" value="Imm-NTF2"/>
    <property type="match status" value="1"/>
</dbReference>
<reference evidence="2 3" key="1">
    <citation type="submission" date="2024-05" db="EMBL/GenBank/DDBJ databases">
        <title>Sequence of Lycoming College course isolates.</title>
        <authorList>
            <person name="Reigle C.A."/>
            <person name="Newman J.D."/>
        </authorList>
    </citation>
    <scope>NUCLEOTIDE SEQUENCE [LARGE SCALE GENOMIC DNA]</scope>
    <source>
        <strain evidence="2 3">CAR-09</strain>
    </source>
</reference>
<dbReference type="EMBL" id="JBDLYL010000005">
    <property type="protein sequence ID" value="MEN8639312.1"/>
    <property type="molecule type" value="Genomic_DNA"/>
</dbReference>
<feature type="domain" description="NTF2 fold immunity protein" evidence="1">
    <location>
        <begin position="7"/>
        <end position="141"/>
    </location>
</feature>
<dbReference type="InterPro" id="IPR028049">
    <property type="entry name" value="Imm-NTF2"/>
</dbReference>
<accession>A0ABV0DD42</accession>
<keyword evidence="3" id="KW-1185">Reference proteome</keyword>
<dbReference type="Proteomes" id="UP001424532">
    <property type="component" value="Unassembled WGS sequence"/>
</dbReference>
<evidence type="ECO:0000313" key="2">
    <source>
        <dbReference type="EMBL" id="MEN8639312.1"/>
    </source>
</evidence>
<evidence type="ECO:0000259" key="1">
    <source>
        <dbReference type="Pfam" id="PF15655"/>
    </source>
</evidence>
<evidence type="ECO:0000313" key="3">
    <source>
        <dbReference type="Proteomes" id="UP001424532"/>
    </source>
</evidence>